<reference evidence="3 4" key="1">
    <citation type="submission" date="2018-08" db="EMBL/GenBank/DDBJ databases">
        <authorList>
            <person name="Gonzaga-Molto A."/>
        </authorList>
    </citation>
    <scope>NUCLEOTIDE SEQUENCE [LARGE SCALE GENOMIC DNA]</scope>
    <source>
        <strain evidence="3">Acinetobacter calcoaceticus str. 2117</strain>
    </source>
</reference>
<evidence type="ECO:0000313" key="4">
    <source>
        <dbReference type="Proteomes" id="UP000294355"/>
    </source>
</evidence>
<gene>
    <name evidence="3" type="ORF">AC2117_00586</name>
</gene>
<dbReference type="InterPro" id="IPR038670">
    <property type="entry name" value="HslJ-like_sf"/>
</dbReference>
<dbReference type="RefSeq" id="WP_133971811.1">
    <property type="nucleotide sequence ID" value="NZ_CAJHHQ010000007.1"/>
</dbReference>
<sequence length="177" mass="19725" precursor="true">MNVQRLKKKNSIDIARKLSLKCILVTISLVLAACQSAPNQNTKTVQTKKTVHHVQPPVIKKRVSPDGIQDIDWQITQINGHKAKFFNQWPVLSLNSAVKTVSGHTGCNGVFGRYTFDFSQQKLDMQVNAGHSSCDGALAQEAELIDSLQRIQKFQLVGNTLYLLDQSGQRLIQAQKK</sequence>
<protein>
    <submittedName>
        <fullName evidence="3">META domain protein</fullName>
    </submittedName>
</protein>
<dbReference type="PANTHER" id="PTHR35535">
    <property type="entry name" value="HEAT SHOCK PROTEIN HSLJ"/>
    <property type="match status" value="1"/>
</dbReference>
<keyword evidence="1" id="KW-0732">Signal</keyword>
<evidence type="ECO:0000313" key="3">
    <source>
        <dbReference type="EMBL" id="VAX43433.1"/>
    </source>
</evidence>
<accession>A0A446ZG28</accession>
<organism evidence="3 4">
    <name type="scientific">Acinetobacter calcoaceticus</name>
    <dbReference type="NCBI Taxonomy" id="471"/>
    <lineage>
        <taxon>Bacteria</taxon>
        <taxon>Pseudomonadati</taxon>
        <taxon>Pseudomonadota</taxon>
        <taxon>Gammaproteobacteria</taxon>
        <taxon>Moraxellales</taxon>
        <taxon>Moraxellaceae</taxon>
        <taxon>Acinetobacter</taxon>
        <taxon>Acinetobacter calcoaceticus/baumannii complex</taxon>
    </lineage>
</organism>
<dbReference type="PANTHER" id="PTHR35535:SF2">
    <property type="entry name" value="DUF306 DOMAIN-CONTAINING PROTEIN"/>
    <property type="match status" value="1"/>
</dbReference>
<feature type="domain" description="DUF306" evidence="2">
    <location>
        <begin position="68"/>
        <end position="173"/>
    </location>
</feature>
<feature type="chain" id="PRO_5019441663" evidence="1">
    <location>
        <begin position="33"/>
        <end position="177"/>
    </location>
</feature>
<dbReference type="OrthoDB" id="6712633at2"/>
<dbReference type="AlphaFoldDB" id="A0A446ZG28"/>
<dbReference type="Proteomes" id="UP000294355">
    <property type="component" value="Chromosome"/>
</dbReference>
<dbReference type="InterPro" id="IPR005184">
    <property type="entry name" value="DUF306_Meta_HslJ"/>
</dbReference>
<proteinExistence type="predicted"/>
<evidence type="ECO:0000256" key="1">
    <source>
        <dbReference type="SAM" id="SignalP"/>
    </source>
</evidence>
<dbReference type="Pfam" id="PF03724">
    <property type="entry name" value="META"/>
    <property type="match status" value="1"/>
</dbReference>
<dbReference type="EMBL" id="LS999521">
    <property type="protein sequence ID" value="VAX43433.1"/>
    <property type="molecule type" value="Genomic_DNA"/>
</dbReference>
<evidence type="ECO:0000259" key="2">
    <source>
        <dbReference type="Pfam" id="PF03724"/>
    </source>
</evidence>
<dbReference type="InterPro" id="IPR053147">
    <property type="entry name" value="Hsp_HslJ-like"/>
</dbReference>
<dbReference type="Gene3D" id="2.40.128.270">
    <property type="match status" value="1"/>
</dbReference>
<feature type="signal peptide" evidence="1">
    <location>
        <begin position="1"/>
        <end position="32"/>
    </location>
</feature>
<name>A0A446ZG28_ACICA</name>
<dbReference type="PROSITE" id="PS51257">
    <property type="entry name" value="PROKAR_LIPOPROTEIN"/>
    <property type="match status" value="1"/>
</dbReference>